<feature type="transmembrane region" description="Helical" evidence="6">
    <location>
        <begin position="440"/>
        <end position="457"/>
    </location>
</feature>
<evidence type="ECO:0000256" key="4">
    <source>
        <dbReference type="ARBA" id="ARBA00023136"/>
    </source>
</evidence>
<feature type="transmembrane region" description="Helical" evidence="6">
    <location>
        <begin position="402"/>
        <end position="428"/>
    </location>
</feature>
<feature type="non-terminal residue" evidence="8">
    <location>
        <position position="1"/>
    </location>
</feature>
<dbReference type="GO" id="GO:0022857">
    <property type="term" value="F:transmembrane transporter activity"/>
    <property type="evidence" value="ECO:0007669"/>
    <property type="project" value="InterPro"/>
</dbReference>
<feature type="transmembrane region" description="Helical" evidence="6">
    <location>
        <begin position="112"/>
        <end position="137"/>
    </location>
</feature>
<evidence type="ECO:0000259" key="7">
    <source>
        <dbReference type="PROSITE" id="PS50850"/>
    </source>
</evidence>
<evidence type="ECO:0000256" key="3">
    <source>
        <dbReference type="ARBA" id="ARBA00022989"/>
    </source>
</evidence>
<evidence type="ECO:0000313" key="9">
    <source>
        <dbReference type="Proteomes" id="UP000258309"/>
    </source>
</evidence>
<evidence type="ECO:0000256" key="2">
    <source>
        <dbReference type="ARBA" id="ARBA00022692"/>
    </source>
</evidence>
<organism evidence="8 9">
    <name type="scientific">Scytalidium lignicola</name>
    <name type="common">Hyphomycete</name>
    <dbReference type="NCBI Taxonomy" id="5539"/>
    <lineage>
        <taxon>Eukaryota</taxon>
        <taxon>Fungi</taxon>
        <taxon>Dikarya</taxon>
        <taxon>Ascomycota</taxon>
        <taxon>Pezizomycotina</taxon>
        <taxon>Leotiomycetes</taxon>
        <taxon>Leotiomycetes incertae sedis</taxon>
        <taxon>Scytalidium</taxon>
    </lineage>
</organism>
<feature type="region of interest" description="Disordered" evidence="5">
    <location>
        <begin position="71"/>
        <end position="90"/>
    </location>
</feature>
<feature type="non-terminal residue" evidence="8">
    <location>
        <position position="653"/>
    </location>
</feature>
<feature type="transmembrane region" description="Helical" evidence="6">
    <location>
        <begin position="321"/>
        <end position="340"/>
    </location>
</feature>
<dbReference type="EMBL" id="NCSJ02000050">
    <property type="protein sequence ID" value="RFU32690.1"/>
    <property type="molecule type" value="Genomic_DNA"/>
</dbReference>
<dbReference type="Pfam" id="PF07690">
    <property type="entry name" value="MFS_1"/>
    <property type="match status" value="1"/>
</dbReference>
<feature type="transmembrane region" description="Helical" evidence="6">
    <location>
        <begin position="178"/>
        <end position="197"/>
    </location>
</feature>
<dbReference type="PANTHER" id="PTHR23501">
    <property type="entry name" value="MAJOR FACILITATOR SUPERFAMILY"/>
    <property type="match status" value="1"/>
</dbReference>
<keyword evidence="3 6" id="KW-1133">Transmembrane helix</keyword>
<feature type="transmembrane region" description="Helical" evidence="6">
    <location>
        <begin position="525"/>
        <end position="551"/>
    </location>
</feature>
<proteinExistence type="predicted"/>
<evidence type="ECO:0000256" key="6">
    <source>
        <dbReference type="SAM" id="Phobius"/>
    </source>
</evidence>
<feature type="transmembrane region" description="Helical" evidence="6">
    <location>
        <begin position="352"/>
        <end position="371"/>
    </location>
</feature>
<reference evidence="8 9" key="1">
    <citation type="submission" date="2018-05" db="EMBL/GenBank/DDBJ databases">
        <title>Draft genome sequence of Scytalidium lignicola DSM 105466, a ubiquitous saprotrophic fungus.</title>
        <authorList>
            <person name="Buettner E."/>
            <person name="Gebauer A.M."/>
            <person name="Hofrichter M."/>
            <person name="Liers C."/>
            <person name="Kellner H."/>
        </authorList>
    </citation>
    <scope>NUCLEOTIDE SEQUENCE [LARGE SCALE GENOMIC DNA]</scope>
    <source>
        <strain evidence="8 9">DSM 105466</strain>
    </source>
</reference>
<dbReference type="GO" id="GO:0005886">
    <property type="term" value="C:plasma membrane"/>
    <property type="evidence" value="ECO:0007669"/>
    <property type="project" value="TreeGrafter"/>
</dbReference>
<dbReference type="Gene3D" id="1.20.1720.10">
    <property type="entry name" value="Multidrug resistance protein D"/>
    <property type="match status" value="1"/>
</dbReference>
<dbReference type="PANTHER" id="PTHR23501:SF39">
    <property type="entry name" value="MULTIDRUG TRANSPORTER, PUTATIVE (AFU_ORTHOLOGUE AFUA_1G05010)-RELATED"/>
    <property type="match status" value="1"/>
</dbReference>
<dbReference type="OMA" id="QTWGMLL"/>
<feature type="domain" description="Major facilitator superfamily (MFS) profile" evidence="7">
    <location>
        <begin position="112"/>
        <end position="587"/>
    </location>
</feature>
<dbReference type="AlphaFoldDB" id="A0A3E2HGY5"/>
<comment type="caution">
    <text evidence="8">The sequence shown here is derived from an EMBL/GenBank/DDBJ whole genome shotgun (WGS) entry which is preliminary data.</text>
</comment>
<sequence>MTHVQLLKSWQMAEEEEEEKEDEEEVLIRLYWPNLIDPPRLWISDPQDTAPVEGKAVQGMELVHIKPLHSSNQDRDEAIGAGKPSPDTNITPGKCPLCRADQLAARQYRVKLIFGLVFPFILQALDTTIIASALPWIASDFNRISQMNWIISAFNLTSACFIPFWGQMADIFGRHASLQFVIVNMMVGSALCTGSPTRAFPVLLLGRAIQGLSAAGLSVIVKVILADKVSLKENAKNNSFFSLVAGIGYALGPLIGGFLTNSNWRWCFGINLPVGAVAIILLWVLLRKELLGPQPLSTSEEEALPAGRRATFVMRLVTVDYGGQLLFLFGIGLLILALTWGGATYSWHSVQVLVPLVLGAILSLIFIWWIYMMAPGRYLAKKLPRQKATIPWNLVSQRDMGLLFYINTATGMATTGVLYFVDIYFTLAKGFSPSKAGIQLLFYTPGIGVGVYCAMYACNVWPRKTFWPLLAGSFIEALGVTLLCWALHHGKEGVIYGMIGLSGVGTGLRFMPINLHGVGLFPNNIASVTCMLAFAMLLGSTLSMTIMGTVFNNKSSLSFSSNTTSTSSTSNSTISSLNSLPTDLEASIRKNARDGVVWAFVSIIPFLWLCVLAALSLGNVDITAGFGESYESGLYLARVFRWGRRRRGEGVEG</sequence>
<dbReference type="Proteomes" id="UP000258309">
    <property type="component" value="Unassembled WGS sequence"/>
</dbReference>
<dbReference type="InterPro" id="IPR036259">
    <property type="entry name" value="MFS_trans_sf"/>
</dbReference>
<keyword evidence="2 6" id="KW-0812">Transmembrane</keyword>
<dbReference type="PROSITE" id="PS50850">
    <property type="entry name" value="MFS"/>
    <property type="match status" value="1"/>
</dbReference>
<evidence type="ECO:0000256" key="5">
    <source>
        <dbReference type="SAM" id="MobiDB-lite"/>
    </source>
</evidence>
<evidence type="ECO:0000313" key="8">
    <source>
        <dbReference type="EMBL" id="RFU32690.1"/>
    </source>
</evidence>
<name>A0A3E2HGY5_SCYLI</name>
<protein>
    <recommendedName>
        <fullName evidence="7">Major facilitator superfamily (MFS) profile domain-containing protein</fullName>
    </recommendedName>
</protein>
<feature type="transmembrane region" description="Helical" evidence="6">
    <location>
        <begin position="596"/>
        <end position="617"/>
    </location>
</feature>
<feature type="transmembrane region" description="Helical" evidence="6">
    <location>
        <begin position="266"/>
        <end position="286"/>
    </location>
</feature>
<evidence type="ECO:0000256" key="1">
    <source>
        <dbReference type="ARBA" id="ARBA00004141"/>
    </source>
</evidence>
<feature type="transmembrane region" description="Helical" evidence="6">
    <location>
        <begin position="469"/>
        <end position="487"/>
    </location>
</feature>
<feature type="region of interest" description="Disordered" evidence="5">
    <location>
        <begin position="1"/>
        <end position="21"/>
    </location>
</feature>
<dbReference type="InterPro" id="IPR011701">
    <property type="entry name" value="MFS"/>
</dbReference>
<gene>
    <name evidence="8" type="ORF">B7463_g3645</name>
</gene>
<comment type="subcellular location">
    <subcellularLocation>
        <location evidence="1">Membrane</location>
        <topology evidence="1">Multi-pass membrane protein</topology>
    </subcellularLocation>
</comment>
<keyword evidence="9" id="KW-1185">Reference proteome</keyword>
<dbReference type="OrthoDB" id="6770063at2759"/>
<dbReference type="InterPro" id="IPR020846">
    <property type="entry name" value="MFS_dom"/>
</dbReference>
<feature type="transmembrane region" description="Helical" evidence="6">
    <location>
        <begin position="494"/>
        <end position="513"/>
    </location>
</feature>
<feature type="transmembrane region" description="Helical" evidence="6">
    <location>
        <begin position="149"/>
        <end position="166"/>
    </location>
</feature>
<feature type="transmembrane region" description="Helical" evidence="6">
    <location>
        <begin position="240"/>
        <end position="259"/>
    </location>
</feature>
<keyword evidence="4 6" id="KW-0472">Membrane</keyword>
<accession>A0A3E2HGY5</accession>
<dbReference type="SUPFAM" id="SSF103473">
    <property type="entry name" value="MFS general substrate transporter"/>
    <property type="match status" value="2"/>
</dbReference>